<evidence type="ECO:0000256" key="4">
    <source>
        <dbReference type="ARBA" id="ARBA00023136"/>
    </source>
</evidence>
<reference evidence="10" key="1">
    <citation type="submission" date="2020-01" db="EMBL/GenBank/DDBJ databases">
        <title>Draft genome sequence of the Termite Coptotermes fromosanus.</title>
        <authorList>
            <person name="Itakura S."/>
            <person name="Yosikawa Y."/>
            <person name="Umezawa K."/>
        </authorList>
    </citation>
    <scope>NUCLEOTIDE SEQUENCE [LARGE SCALE GENOMIC DNA]</scope>
</reference>
<evidence type="ECO:0000256" key="1">
    <source>
        <dbReference type="ARBA" id="ARBA00004141"/>
    </source>
</evidence>
<evidence type="ECO:0000256" key="5">
    <source>
        <dbReference type="ARBA" id="ARBA00023170"/>
    </source>
</evidence>
<keyword evidence="5" id="KW-0675">Receptor</keyword>
<feature type="non-terminal residue" evidence="9">
    <location>
        <position position="215"/>
    </location>
</feature>
<dbReference type="PANTHER" id="PTHR24060">
    <property type="entry name" value="METABOTROPIC GLUTAMATE RECEPTOR"/>
    <property type="match status" value="1"/>
</dbReference>
<dbReference type="InterPro" id="IPR050726">
    <property type="entry name" value="mGluR"/>
</dbReference>
<name>A0A6L2PPT1_COPFO</name>
<evidence type="ECO:0000313" key="10">
    <source>
        <dbReference type="Proteomes" id="UP000502823"/>
    </source>
</evidence>
<evidence type="ECO:0000256" key="7">
    <source>
        <dbReference type="SAM" id="Phobius"/>
    </source>
</evidence>
<evidence type="ECO:0000256" key="3">
    <source>
        <dbReference type="ARBA" id="ARBA00022989"/>
    </source>
</evidence>
<feature type="transmembrane region" description="Helical" evidence="7">
    <location>
        <begin position="139"/>
        <end position="159"/>
    </location>
</feature>
<accession>A0A6L2PPT1</accession>
<dbReference type="GO" id="GO:0016020">
    <property type="term" value="C:membrane"/>
    <property type="evidence" value="ECO:0007669"/>
    <property type="project" value="UniProtKB-SubCell"/>
</dbReference>
<dbReference type="InParanoid" id="A0A6L2PPT1"/>
<dbReference type="Gene3D" id="3.40.50.2300">
    <property type="match status" value="2"/>
</dbReference>
<dbReference type="SUPFAM" id="SSF53822">
    <property type="entry name" value="Periplasmic binding protein-like I"/>
    <property type="match status" value="1"/>
</dbReference>
<keyword evidence="3 7" id="KW-1133">Transmembrane helix</keyword>
<dbReference type="AlphaFoldDB" id="A0A6L2PPT1"/>
<keyword evidence="6" id="KW-0325">Glycoprotein</keyword>
<comment type="caution">
    <text evidence="9">The sequence shown here is derived from an EMBL/GenBank/DDBJ whole genome shotgun (WGS) entry which is preliminary data.</text>
</comment>
<sequence>SYLLNVTFTYGEEELEFDKRGDPPGRYNIMNFQQLPNGSYDYIRVGDWNNGTLTMQDDELQWPNSGERVDSVCSRPYVNVQTLPTACDEIAAEFVQWSDTQAIVSIAFSCLGFLSTAVAGAVFVRYNDTPVVKSSTRELSYLILAGMTLSHAATFPILAKPSWLSCGLSRLLPGLSFAMIYASLLTKTNRIARILAGSKKRFPTRKARFMSAAAQ</sequence>
<dbReference type="GO" id="GO:0004930">
    <property type="term" value="F:G protein-coupled receptor activity"/>
    <property type="evidence" value="ECO:0007669"/>
    <property type="project" value="InterPro"/>
</dbReference>
<protein>
    <recommendedName>
        <fullName evidence="8">G-protein coupled receptors family 3 profile domain-containing protein</fullName>
    </recommendedName>
</protein>
<dbReference type="PROSITE" id="PS50259">
    <property type="entry name" value="G_PROTEIN_RECEP_F3_4"/>
    <property type="match status" value="1"/>
</dbReference>
<dbReference type="EMBL" id="BLKM01000474">
    <property type="protein sequence ID" value="GFG34284.1"/>
    <property type="molecule type" value="Genomic_DNA"/>
</dbReference>
<dbReference type="OrthoDB" id="425344at2759"/>
<keyword evidence="4 7" id="KW-0472">Membrane</keyword>
<dbReference type="Proteomes" id="UP000502823">
    <property type="component" value="Unassembled WGS sequence"/>
</dbReference>
<evidence type="ECO:0000256" key="6">
    <source>
        <dbReference type="ARBA" id="ARBA00023180"/>
    </source>
</evidence>
<feature type="transmembrane region" description="Helical" evidence="7">
    <location>
        <begin position="102"/>
        <end position="127"/>
    </location>
</feature>
<keyword evidence="10" id="KW-1185">Reference proteome</keyword>
<organism evidence="9 10">
    <name type="scientific">Coptotermes formosanus</name>
    <name type="common">Formosan subterranean termite</name>
    <dbReference type="NCBI Taxonomy" id="36987"/>
    <lineage>
        <taxon>Eukaryota</taxon>
        <taxon>Metazoa</taxon>
        <taxon>Ecdysozoa</taxon>
        <taxon>Arthropoda</taxon>
        <taxon>Hexapoda</taxon>
        <taxon>Insecta</taxon>
        <taxon>Pterygota</taxon>
        <taxon>Neoptera</taxon>
        <taxon>Polyneoptera</taxon>
        <taxon>Dictyoptera</taxon>
        <taxon>Blattodea</taxon>
        <taxon>Blattoidea</taxon>
        <taxon>Termitoidae</taxon>
        <taxon>Rhinotermitidae</taxon>
        <taxon>Coptotermes</taxon>
    </lineage>
</organism>
<keyword evidence="2 7" id="KW-0812">Transmembrane</keyword>
<feature type="non-terminal residue" evidence="9">
    <location>
        <position position="1"/>
    </location>
</feature>
<gene>
    <name evidence="9" type="ORF">Cfor_09850</name>
</gene>
<feature type="transmembrane region" description="Helical" evidence="7">
    <location>
        <begin position="171"/>
        <end position="192"/>
    </location>
</feature>
<dbReference type="PRINTS" id="PR00248">
    <property type="entry name" value="GPCRMGR"/>
</dbReference>
<dbReference type="InterPro" id="IPR000337">
    <property type="entry name" value="GPCR_3"/>
</dbReference>
<evidence type="ECO:0000313" key="9">
    <source>
        <dbReference type="EMBL" id="GFG34284.1"/>
    </source>
</evidence>
<comment type="subcellular location">
    <subcellularLocation>
        <location evidence="1">Membrane</location>
        <topology evidence="1">Multi-pass membrane protein</topology>
    </subcellularLocation>
</comment>
<dbReference type="Pfam" id="PF00003">
    <property type="entry name" value="7tm_3"/>
    <property type="match status" value="1"/>
</dbReference>
<evidence type="ECO:0000259" key="8">
    <source>
        <dbReference type="PROSITE" id="PS50259"/>
    </source>
</evidence>
<proteinExistence type="predicted"/>
<feature type="domain" description="G-protein coupled receptors family 3 profile" evidence="8">
    <location>
        <begin position="101"/>
        <end position="215"/>
    </location>
</feature>
<dbReference type="InterPro" id="IPR028082">
    <property type="entry name" value="Peripla_BP_I"/>
</dbReference>
<evidence type="ECO:0000256" key="2">
    <source>
        <dbReference type="ARBA" id="ARBA00022692"/>
    </source>
</evidence>
<dbReference type="InterPro" id="IPR017978">
    <property type="entry name" value="GPCR_3_C"/>
</dbReference>